<organism evidence="2 3">
    <name type="scientific">Lactiplantibacillus fabifermentans DSM 21115</name>
    <dbReference type="NCBI Taxonomy" id="1413187"/>
    <lineage>
        <taxon>Bacteria</taxon>
        <taxon>Bacillati</taxon>
        <taxon>Bacillota</taxon>
        <taxon>Bacilli</taxon>
        <taxon>Lactobacillales</taxon>
        <taxon>Lactobacillaceae</taxon>
        <taxon>Lactiplantibacillus</taxon>
    </lineage>
</organism>
<dbReference type="Proteomes" id="UP000050920">
    <property type="component" value="Unassembled WGS sequence"/>
</dbReference>
<dbReference type="AlphaFoldDB" id="A0A0R2NL13"/>
<dbReference type="RefSeq" id="WP_024623689.1">
    <property type="nucleotide sequence ID" value="NZ_AYGX02000132.1"/>
</dbReference>
<keyword evidence="1" id="KW-0812">Transmembrane</keyword>
<feature type="transmembrane region" description="Helical" evidence="1">
    <location>
        <begin position="34"/>
        <end position="51"/>
    </location>
</feature>
<keyword evidence="1" id="KW-1133">Transmembrane helix</keyword>
<sequence>MKVQYYLASFGMLVGAVLFFISACTMRLFGSLSLWGFLIGVIMMIGFAIRIEALKAKYQLYTYEDLQHVLKW</sequence>
<keyword evidence="3" id="KW-1185">Reference proteome</keyword>
<keyword evidence="1" id="KW-0472">Membrane</keyword>
<comment type="caution">
    <text evidence="2">The sequence shown here is derived from an EMBL/GenBank/DDBJ whole genome shotgun (WGS) entry which is preliminary data.</text>
</comment>
<feature type="transmembrane region" description="Helical" evidence="1">
    <location>
        <begin position="7"/>
        <end position="28"/>
    </location>
</feature>
<dbReference type="PROSITE" id="PS51257">
    <property type="entry name" value="PROKAR_LIPOPROTEIN"/>
    <property type="match status" value="1"/>
</dbReference>
<evidence type="ECO:0000313" key="3">
    <source>
        <dbReference type="Proteomes" id="UP000050920"/>
    </source>
</evidence>
<accession>A0A0R2NL13</accession>
<protein>
    <submittedName>
        <fullName evidence="2">Uncharacterized protein</fullName>
    </submittedName>
</protein>
<dbReference type="EMBL" id="AYGX02000132">
    <property type="protein sequence ID" value="KRO26463.1"/>
    <property type="molecule type" value="Genomic_DNA"/>
</dbReference>
<evidence type="ECO:0000256" key="1">
    <source>
        <dbReference type="SAM" id="Phobius"/>
    </source>
</evidence>
<gene>
    <name evidence="2" type="ORF">DY78_GL000928</name>
</gene>
<proteinExistence type="predicted"/>
<name>A0A0R2NL13_9LACO</name>
<reference evidence="2 3" key="1">
    <citation type="journal article" date="2015" name="Genome Announc.">
        <title>Expanding the biotechnology potential of lactobacilli through comparative genomics of 213 strains and associated genera.</title>
        <authorList>
            <person name="Sun Z."/>
            <person name="Harris H.M."/>
            <person name="McCann A."/>
            <person name="Guo C."/>
            <person name="Argimon S."/>
            <person name="Zhang W."/>
            <person name="Yang X."/>
            <person name="Jeffery I.B."/>
            <person name="Cooney J.C."/>
            <person name="Kagawa T.F."/>
            <person name="Liu W."/>
            <person name="Song Y."/>
            <person name="Salvetti E."/>
            <person name="Wrobel A."/>
            <person name="Rasinkangas P."/>
            <person name="Parkhill J."/>
            <person name="Rea M.C."/>
            <person name="O'Sullivan O."/>
            <person name="Ritari J."/>
            <person name="Douillard F.P."/>
            <person name="Paul Ross R."/>
            <person name="Yang R."/>
            <person name="Briner A.E."/>
            <person name="Felis G.E."/>
            <person name="de Vos W.M."/>
            <person name="Barrangou R."/>
            <person name="Klaenhammer T.R."/>
            <person name="Caufield P.W."/>
            <person name="Cui Y."/>
            <person name="Zhang H."/>
            <person name="O'Toole P.W."/>
        </authorList>
    </citation>
    <scope>NUCLEOTIDE SEQUENCE [LARGE SCALE GENOMIC DNA]</scope>
    <source>
        <strain evidence="2 3">DSM 21115</strain>
    </source>
</reference>
<evidence type="ECO:0000313" key="2">
    <source>
        <dbReference type="EMBL" id="KRO26463.1"/>
    </source>
</evidence>